<gene>
    <name evidence="2" type="ORF">J2S55_007033</name>
</gene>
<dbReference type="Gene3D" id="3.10.180.10">
    <property type="entry name" value="2,3-Dihydroxybiphenyl 1,2-Dioxygenase, domain 1"/>
    <property type="match status" value="1"/>
</dbReference>
<proteinExistence type="predicted"/>
<feature type="region of interest" description="Disordered" evidence="1">
    <location>
        <begin position="22"/>
        <end position="41"/>
    </location>
</feature>
<comment type="caution">
    <text evidence="2">The sequence shown here is derived from an EMBL/GenBank/DDBJ whole genome shotgun (WGS) entry which is preliminary data.</text>
</comment>
<name>A0ABT9RET2_9ACTN</name>
<dbReference type="RefSeq" id="WP_306869764.1">
    <property type="nucleotide sequence ID" value="NZ_JAUSRB010000002.1"/>
</dbReference>
<dbReference type="EMBL" id="JAUSRB010000002">
    <property type="protein sequence ID" value="MDP9867767.1"/>
    <property type="molecule type" value="Genomic_DNA"/>
</dbReference>
<sequence length="41" mass="4397">MNITHAKIVTLPVSDQDRAKDFYVDPDGNGSVLSAPAPSRL</sequence>
<dbReference type="Proteomes" id="UP001230426">
    <property type="component" value="Unassembled WGS sequence"/>
</dbReference>
<keyword evidence="3" id="KW-1185">Reference proteome</keyword>
<protein>
    <submittedName>
        <fullName evidence="2">Catechol 2,3-dioxygenase-like lactoylglutathione lyase family enzyme</fullName>
    </submittedName>
</protein>
<reference evidence="2 3" key="1">
    <citation type="submission" date="2023-07" db="EMBL/GenBank/DDBJ databases">
        <title>Sequencing the genomes of 1000 actinobacteria strains.</title>
        <authorList>
            <person name="Klenk H.-P."/>
        </authorList>
    </citation>
    <scope>NUCLEOTIDE SEQUENCE [LARGE SCALE GENOMIC DNA]</scope>
    <source>
        <strain evidence="2 3">DSM 44109</strain>
    </source>
</reference>
<evidence type="ECO:0000313" key="2">
    <source>
        <dbReference type="EMBL" id="MDP9867767.1"/>
    </source>
</evidence>
<accession>A0ABT9RET2</accession>
<evidence type="ECO:0000256" key="1">
    <source>
        <dbReference type="SAM" id="MobiDB-lite"/>
    </source>
</evidence>
<organism evidence="2 3">
    <name type="scientific">Streptosporangium brasiliense</name>
    <dbReference type="NCBI Taxonomy" id="47480"/>
    <lineage>
        <taxon>Bacteria</taxon>
        <taxon>Bacillati</taxon>
        <taxon>Actinomycetota</taxon>
        <taxon>Actinomycetes</taxon>
        <taxon>Streptosporangiales</taxon>
        <taxon>Streptosporangiaceae</taxon>
        <taxon>Streptosporangium</taxon>
    </lineage>
</organism>
<dbReference type="InterPro" id="IPR029068">
    <property type="entry name" value="Glyas_Bleomycin-R_OHBP_Dase"/>
</dbReference>
<evidence type="ECO:0000313" key="3">
    <source>
        <dbReference type="Proteomes" id="UP001230426"/>
    </source>
</evidence>